<dbReference type="EMBL" id="BLJE01000003">
    <property type="protein sequence ID" value="GFE66093.1"/>
    <property type="molecule type" value="Genomic_DNA"/>
</dbReference>
<dbReference type="AlphaFoldDB" id="A0A6N6JI99"/>
<reference evidence="6 7" key="1">
    <citation type="submission" date="2019-12" db="EMBL/GenBank/DDBJ databases">
        <title>Litoreibacter badius sp. nov., a novel bacteriochlorophyll a-containing bacterium in the genus Litoreibacter.</title>
        <authorList>
            <person name="Kanamuro M."/>
            <person name="Takabe Y."/>
            <person name="Mori K."/>
            <person name="Takaichi S."/>
            <person name="Hanada S."/>
        </authorList>
    </citation>
    <scope>NUCLEOTIDE SEQUENCE [LARGE SCALE GENOMIC DNA]</scope>
    <source>
        <strain evidence="6 7">K6</strain>
    </source>
</reference>
<dbReference type="PANTHER" id="PTHR43851">
    <property type="match status" value="1"/>
</dbReference>
<dbReference type="Proteomes" id="UP000436822">
    <property type="component" value="Unassembled WGS sequence"/>
</dbReference>
<evidence type="ECO:0000259" key="5">
    <source>
        <dbReference type="Pfam" id="PF03109"/>
    </source>
</evidence>
<sequence>MARLARLGGMASGVMGGMAVDGARQFAQGRRPELRDLLLTPSNVTRVADQLARMRGAAMKVGQLMSMDAGDMLPPELADIMARLRADADHMPPAQLKTVLNENWGKGWLRQFETFDVHPIAAASIGQVHRAKTKDQRDLAIKVQYPGVRKSIDSDVDNVAALIRMSGLLTRKIDVAPLLAEAKRQLHEEADYEQEGRYLEAFRELLSADGDLVLPELHQELTTPNVLAMSYVDGVPIEQVADAPQAERDRVMAILINLLLRELFEFHFMQTDPNFANYRYDPASGRVVLLDFGAARRFPSDVANSYHTLLLAGLSGSRADIHAAARAIGFFDDDTAPHHRDTIVEMIDIAFSALRHDGPFDFANTDIADQLHEAGQALGMDQEFVHVPPVDAFYMQRKFAGLYLLAHRLRARVNVRELLEPYVSD</sequence>
<proteinExistence type="inferred from homology"/>
<dbReference type="Pfam" id="PF03109">
    <property type="entry name" value="ABC1"/>
    <property type="match status" value="1"/>
</dbReference>
<organism evidence="6 7">
    <name type="scientific">Litoreibacter roseus</name>
    <dbReference type="NCBI Taxonomy" id="2601869"/>
    <lineage>
        <taxon>Bacteria</taxon>
        <taxon>Pseudomonadati</taxon>
        <taxon>Pseudomonadota</taxon>
        <taxon>Alphaproteobacteria</taxon>
        <taxon>Rhodobacterales</taxon>
        <taxon>Roseobacteraceae</taxon>
        <taxon>Litoreibacter</taxon>
    </lineage>
</organism>
<evidence type="ECO:0000313" key="7">
    <source>
        <dbReference type="Proteomes" id="UP000436822"/>
    </source>
</evidence>
<keyword evidence="7" id="KW-1185">Reference proteome</keyword>
<gene>
    <name evidence="6" type="primary">abc1</name>
    <name evidence="6" type="ORF">KIN_31670</name>
</gene>
<dbReference type="InterPro" id="IPR034646">
    <property type="entry name" value="ADCK3_dom"/>
</dbReference>
<name>A0A6N6JI99_9RHOB</name>
<evidence type="ECO:0000256" key="2">
    <source>
        <dbReference type="ARBA" id="ARBA00022679"/>
    </source>
</evidence>
<evidence type="ECO:0000256" key="4">
    <source>
        <dbReference type="ARBA" id="ARBA00022840"/>
    </source>
</evidence>
<dbReference type="PANTHER" id="PTHR43851:SF3">
    <property type="entry name" value="COENZYME Q8"/>
    <property type="match status" value="1"/>
</dbReference>
<keyword evidence="4" id="KW-0067">ATP-binding</keyword>
<dbReference type="GO" id="GO:0005524">
    <property type="term" value="F:ATP binding"/>
    <property type="evidence" value="ECO:0007669"/>
    <property type="project" value="UniProtKB-KW"/>
</dbReference>
<keyword evidence="2" id="KW-0808">Transferase</keyword>
<dbReference type="InterPro" id="IPR011009">
    <property type="entry name" value="Kinase-like_dom_sf"/>
</dbReference>
<dbReference type="SUPFAM" id="SSF56112">
    <property type="entry name" value="Protein kinase-like (PK-like)"/>
    <property type="match status" value="1"/>
</dbReference>
<dbReference type="InterPro" id="IPR051409">
    <property type="entry name" value="Atypical_kinase_ADCK"/>
</dbReference>
<keyword evidence="3" id="KW-0547">Nucleotide-binding</keyword>
<accession>A0A6N6JI99</accession>
<comment type="similarity">
    <text evidence="1">Belongs to the protein kinase superfamily. ADCK protein kinase family.</text>
</comment>
<protein>
    <submittedName>
        <fullName evidence="6">Ubiquinol-cytochrome c reductase</fullName>
    </submittedName>
</protein>
<comment type="caution">
    <text evidence="6">The sequence shown here is derived from an EMBL/GenBank/DDBJ whole genome shotgun (WGS) entry which is preliminary data.</text>
</comment>
<evidence type="ECO:0000256" key="3">
    <source>
        <dbReference type="ARBA" id="ARBA00022741"/>
    </source>
</evidence>
<dbReference type="InterPro" id="IPR004147">
    <property type="entry name" value="ABC1_dom"/>
</dbReference>
<dbReference type="GO" id="GO:0016740">
    <property type="term" value="F:transferase activity"/>
    <property type="evidence" value="ECO:0007669"/>
    <property type="project" value="UniProtKB-KW"/>
</dbReference>
<evidence type="ECO:0000313" key="6">
    <source>
        <dbReference type="EMBL" id="GFE66093.1"/>
    </source>
</evidence>
<evidence type="ECO:0000256" key="1">
    <source>
        <dbReference type="ARBA" id="ARBA00009670"/>
    </source>
</evidence>
<dbReference type="GO" id="GO:0006744">
    <property type="term" value="P:ubiquinone biosynthetic process"/>
    <property type="evidence" value="ECO:0007669"/>
    <property type="project" value="TreeGrafter"/>
</dbReference>
<dbReference type="CDD" id="cd13970">
    <property type="entry name" value="ABC1_ADCK3"/>
    <property type="match status" value="1"/>
</dbReference>
<feature type="domain" description="ABC1 atypical kinase-like" evidence="5">
    <location>
        <begin position="84"/>
        <end position="319"/>
    </location>
</feature>